<organism evidence="3 4">
    <name type="scientific">Solidesulfovibrio carbinoliphilus subsp. oakridgensis</name>
    <dbReference type="NCBI Taxonomy" id="694327"/>
    <lineage>
        <taxon>Bacteria</taxon>
        <taxon>Pseudomonadati</taxon>
        <taxon>Thermodesulfobacteriota</taxon>
        <taxon>Desulfovibrionia</taxon>
        <taxon>Desulfovibrionales</taxon>
        <taxon>Desulfovibrionaceae</taxon>
        <taxon>Solidesulfovibrio</taxon>
    </lineage>
</organism>
<accession>G7QC61</accession>
<dbReference type="InterPro" id="IPR025874">
    <property type="entry name" value="DZR"/>
</dbReference>
<keyword evidence="4" id="KW-1185">Reference proteome</keyword>
<dbReference type="RefSeq" id="WP_009182831.1">
    <property type="nucleotide sequence ID" value="NZ_CM001368.1"/>
</dbReference>
<keyword evidence="1" id="KW-1133">Transmembrane helix</keyword>
<evidence type="ECO:0000313" key="3">
    <source>
        <dbReference type="EMBL" id="EHJ49507.1"/>
    </source>
</evidence>
<reference evidence="4" key="1">
    <citation type="journal article" date="2015" name="Genome Announc.">
        <title>High-Quality Draft Genome Sequence of Desulfovibrio carbinoliphilus FW-101-2B, an Organic Acid-Oxidizing Sulfate-Reducing Bacterium Isolated from Uranium(VI)-Contaminated Groundwater.</title>
        <authorList>
            <person name="Ramsay B.D."/>
            <person name="Hwang C."/>
            <person name="Woo H.L."/>
            <person name="Carroll S.L."/>
            <person name="Lucas S."/>
            <person name="Han J."/>
            <person name="Lapidus A.L."/>
            <person name="Cheng J.F."/>
            <person name="Goodwin L.A."/>
            <person name="Pitluck S."/>
            <person name="Peters L."/>
            <person name="Chertkov O."/>
            <person name="Held B."/>
            <person name="Detter J.C."/>
            <person name="Han C.S."/>
            <person name="Tapia R."/>
            <person name="Land M.L."/>
            <person name="Hauser L.J."/>
            <person name="Kyrpides N.C."/>
            <person name="Ivanova N.N."/>
            <person name="Mikhailova N."/>
            <person name="Pagani I."/>
            <person name="Woyke T."/>
            <person name="Arkin A.P."/>
            <person name="Dehal P."/>
            <person name="Chivian D."/>
            <person name="Criddle C.S."/>
            <person name="Wu W."/>
            <person name="Chakraborty R."/>
            <person name="Hazen T.C."/>
            <person name="Fields M.W."/>
        </authorList>
    </citation>
    <scope>NUCLEOTIDE SEQUENCE [LARGE SCALE GENOMIC DNA]</scope>
    <source>
        <strain evidence="4">FW-101-2B</strain>
    </source>
</reference>
<dbReference type="EMBL" id="CM001368">
    <property type="protein sequence ID" value="EHJ49507.1"/>
    <property type="molecule type" value="Genomic_DNA"/>
</dbReference>
<dbReference type="STRING" id="694327.DFW101_3511"/>
<evidence type="ECO:0000313" key="4">
    <source>
        <dbReference type="Proteomes" id="UP000004662"/>
    </source>
</evidence>
<dbReference type="AlphaFoldDB" id="G7QC61"/>
<dbReference type="Proteomes" id="UP000004662">
    <property type="component" value="Chromosome"/>
</dbReference>
<feature type="transmembrane region" description="Helical" evidence="1">
    <location>
        <begin position="27"/>
        <end position="47"/>
    </location>
</feature>
<keyword evidence="1" id="KW-0812">Transmembrane</keyword>
<keyword evidence="1" id="KW-0472">Membrane</keyword>
<dbReference type="SUPFAM" id="SSF144020">
    <property type="entry name" value="FdhE-like"/>
    <property type="match status" value="1"/>
</dbReference>
<name>G7QC61_9BACT</name>
<dbReference type="OrthoDB" id="5472312at2"/>
<gene>
    <name evidence="3" type="ORF">DFW101_3511</name>
</gene>
<dbReference type="eggNOG" id="ENOG50313Y7">
    <property type="taxonomic scope" value="Bacteria"/>
</dbReference>
<evidence type="ECO:0000256" key="1">
    <source>
        <dbReference type="SAM" id="Phobius"/>
    </source>
</evidence>
<protein>
    <recommendedName>
        <fullName evidence="2">DZANK-type domain-containing protein</fullName>
    </recommendedName>
</protein>
<proteinExistence type="predicted"/>
<sequence>MGYFLVAICCGIASAMIASSKGRSAGGWFFLGLLLGPFGVIFAAIAGKEGPAGDERKCPFCAEFIKKEAVVCKHCGKDVSGAGTDPDSTIPCTQCGHENPLRAYKCEGCGHYFQD</sequence>
<dbReference type="Pfam" id="PF12773">
    <property type="entry name" value="DZR"/>
    <property type="match status" value="1"/>
</dbReference>
<dbReference type="InterPro" id="IPR024064">
    <property type="entry name" value="FdhE-like_sf"/>
</dbReference>
<feature type="domain" description="DZANK-type" evidence="2">
    <location>
        <begin position="58"/>
        <end position="110"/>
    </location>
</feature>
<evidence type="ECO:0000259" key="2">
    <source>
        <dbReference type="Pfam" id="PF12773"/>
    </source>
</evidence>
<dbReference type="HOGENOM" id="CLU_2105078_0_0_7"/>